<dbReference type="FunFam" id="1.10.510.10:FF:000624">
    <property type="entry name" value="Mitogen-activated protein kinase"/>
    <property type="match status" value="1"/>
</dbReference>
<keyword evidence="3" id="KW-0808">Transferase</keyword>
<evidence type="ECO:0000256" key="10">
    <source>
        <dbReference type="SAM" id="MobiDB-lite"/>
    </source>
</evidence>
<evidence type="ECO:0000313" key="13">
    <source>
        <dbReference type="Proteomes" id="UP000801492"/>
    </source>
</evidence>
<dbReference type="OrthoDB" id="548217at2759"/>
<feature type="binding site" evidence="9">
    <location>
        <position position="34"/>
    </location>
    <ligand>
        <name>ATP</name>
        <dbReference type="ChEBI" id="CHEBI:30616"/>
    </ligand>
</feature>
<feature type="domain" description="Protein kinase" evidence="11">
    <location>
        <begin position="4"/>
        <end position="287"/>
    </location>
</feature>
<evidence type="ECO:0000256" key="7">
    <source>
        <dbReference type="ARBA" id="ARBA00047811"/>
    </source>
</evidence>
<evidence type="ECO:0000256" key="6">
    <source>
        <dbReference type="ARBA" id="ARBA00022840"/>
    </source>
</evidence>
<evidence type="ECO:0000256" key="4">
    <source>
        <dbReference type="ARBA" id="ARBA00022741"/>
    </source>
</evidence>
<sequence length="667" mass="76111">MDRYEQLSVVGEGSYGLVMKCRHRETEQIVAIKKFLETEEDATVRKMALREIRMLKRLKHENLVTMIEVFRYRKRFYLVFEYLEGTVLDELEKTSGGLDEDTCRERIYQVTRAVHFCHMNNVIHRDIKPENVLVSSLGVVKLCDFGFARLVSIAGEQCTEYVATRWYRAPELLVGEPNYGAPVDIWAIGCLYAEMMTGDPLFPGDSDIDQLYLTIRLLGKPCAKHQQLMTKNAQLRGMIRSAANDSNGLYKAFPNWHHLSLDFLASCMKMDPQTRPTADELLKHNFFTHDRFPQKYLPILREKIVIEFNENPLLRKLKSEILSSTDRTDRREEVRPRRSSQMDPPRWRINLTEGSIKRKFSCDTVNSCDSISGSDKNFNIIKSSQKLSSNSQANQFQSIPKQTSLQTMIKEKVSKEILSTPKLTQSNFDTSNIIAKQSEIQMLQKTLESLSKLSQKSENNRPISAQKEEKTGSPLTLNPPSPPQFQSLQPALSDFNKSPSISSQHSQNILHPSINNICFGKEPPKKSPNILQSIQNASLKTTFNQVPLLNPPRGQQYLKRLERNVFLDTMLMNVEPLAQSNINSGPAWLNNIGSNRKKDKSKNDEFSLPNVPGATSSPNKAKKNKPQMSPEALITQAITPDIRYKKAKRKYVFLDSVTPCYNKNEKG</sequence>
<evidence type="ECO:0000256" key="3">
    <source>
        <dbReference type="ARBA" id="ARBA00022679"/>
    </source>
</evidence>
<accession>A0A8K0CYT5</accession>
<dbReference type="GO" id="GO:0005524">
    <property type="term" value="F:ATP binding"/>
    <property type="evidence" value="ECO:0007669"/>
    <property type="project" value="UniProtKB-UniRule"/>
</dbReference>
<dbReference type="SMART" id="SM00220">
    <property type="entry name" value="S_TKc"/>
    <property type="match status" value="1"/>
</dbReference>
<dbReference type="InterPro" id="IPR017441">
    <property type="entry name" value="Protein_kinase_ATP_BS"/>
</dbReference>
<dbReference type="PROSITE" id="PS00108">
    <property type="entry name" value="PROTEIN_KINASE_ST"/>
    <property type="match status" value="1"/>
</dbReference>
<dbReference type="PROSITE" id="PS50011">
    <property type="entry name" value="PROTEIN_KINASE_DOM"/>
    <property type="match status" value="1"/>
</dbReference>
<organism evidence="12 13">
    <name type="scientific">Ignelater luminosus</name>
    <name type="common">Cucubano</name>
    <name type="synonym">Pyrophorus luminosus</name>
    <dbReference type="NCBI Taxonomy" id="2038154"/>
    <lineage>
        <taxon>Eukaryota</taxon>
        <taxon>Metazoa</taxon>
        <taxon>Ecdysozoa</taxon>
        <taxon>Arthropoda</taxon>
        <taxon>Hexapoda</taxon>
        <taxon>Insecta</taxon>
        <taxon>Pterygota</taxon>
        <taxon>Neoptera</taxon>
        <taxon>Endopterygota</taxon>
        <taxon>Coleoptera</taxon>
        <taxon>Polyphaga</taxon>
        <taxon>Elateriformia</taxon>
        <taxon>Elateroidea</taxon>
        <taxon>Elateridae</taxon>
        <taxon>Agrypninae</taxon>
        <taxon>Pyrophorini</taxon>
        <taxon>Ignelater</taxon>
    </lineage>
</organism>
<feature type="compositionally biased region" description="Basic and acidic residues" evidence="10">
    <location>
        <begin position="326"/>
        <end position="336"/>
    </location>
</feature>
<dbReference type="PROSITE" id="PS00107">
    <property type="entry name" value="PROTEIN_KINASE_ATP"/>
    <property type="match status" value="1"/>
</dbReference>
<evidence type="ECO:0000256" key="5">
    <source>
        <dbReference type="ARBA" id="ARBA00022777"/>
    </source>
</evidence>
<feature type="region of interest" description="Disordered" evidence="10">
    <location>
        <begin position="593"/>
        <end position="634"/>
    </location>
</feature>
<feature type="region of interest" description="Disordered" evidence="10">
    <location>
        <begin position="324"/>
        <end position="345"/>
    </location>
</feature>
<name>A0A8K0CYT5_IGNLU</name>
<evidence type="ECO:0000256" key="2">
    <source>
        <dbReference type="ARBA" id="ARBA00022527"/>
    </source>
</evidence>
<evidence type="ECO:0000256" key="8">
    <source>
        <dbReference type="ARBA" id="ARBA00048367"/>
    </source>
</evidence>
<dbReference type="EMBL" id="VTPC01007546">
    <property type="protein sequence ID" value="KAF2893921.1"/>
    <property type="molecule type" value="Genomic_DNA"/>
</dbReference>
<keyword evidence="4 9" id="KW-0547">Nucleotide-binding</keyword>
<dbReference type="AlphaFoldDB" id="A0A8K0CYT5"/>
<dbReference type="InterPro" id="IPR050117">
    <property type="entry name" value="MAPK"/>
</dbReference>
<reference evidence="12" key="1">
    <citation type="submission" date="2019-08" db="EMBL/GenBank/DDBJ databases">
        <title>The genome of the North American firefly Photinus pyralis.</title>
        <authorList>
            <consortium name="Photinus pyralis genome working group"/>
            <person name="Fallon T.R."/>
            <person name="Sander Lower S.E."/>
            <person name="Weng J.-K."/>
        </authorList>
    </citation>
    <scope>NUCLEOTIDE SEQUENCE</scope>
    <source>
        <strain evidence="12">TRF0915ILg1</strain>
        <tissue evidence="12">Whole body</tissue>
    </source>
</reference>
<dbReference type="Gene3D" id="3.30.200.20">
    <property type="entry name" value="Phosphorylase Kinase, domain 1"/>
    <property type="match status" value="1"/>
</dbReference>
<dbReference type="Gene3D" id="1.10.510.10">
    <property type="entry name" value="Transferase(Phosphotransferase) domain 1"/>
    <property type="match status" value="1"/>
</dbReference>
<feature type="compositionally biased region" description="Polar residues" evidence="10">
    <location>
        <begin position="495"/>
        <end position="506"/>
    </location>
</feature>
<comment type="caution">
    <text evidence="12">The sequence shown here is derived from an EMBL/GenBank/DDBJ whole genome shotgun (WGS) entry which is preliminary data.</text>
</comment>
<dbReference type="Proteomes" id="UP000801492">
    <property type="component" value="Unassembled WGS sequence"/>
</dbReference>
<gene>
    <name evidence="12" type="ORF">ILUMI_12252</name>
</gene>
<evidence type="ECO:0000256" key="9">
    <source>
        <dbReference type="PROSITE-ProRule" id="PRU10141"/>
    </source>
</evidence>
<keyword evidence="2" id="KW-0723">Serine/threonine-protein kinase</keyword>
<dbReference type="InterPro" id="IPR008271">
    <property type="entry name" value="Ser/Thr_kinase_AS"/>
</dbReference>
<feature type="compositionally biased region" description="Low complexity" evidence="10">
    <location>
        <begin position="484"/>
        <end position="493"/>
    </location>
</feature>
<keyword evidence="13" id="KW-1185">Reference proteome</keyword>
<protein>
    <recommendedName>
        <fullName evidence="1">cyclin-dependent kinase</fullName>
        <ecNumber evidence="1">2.7.11.22</ecNumber>
    </recommendedName>
</protein>
<keyword evidence="6 9" id="KW-0067">ATP-binding</keyword>
<dbReference type="GO" id="GO:0004693">
    <property type="term" value="F:cyclin-dependent protein serine/threonine kinase activity"/>
    <property type="evidence" value="ECO:0007669"/>
    <property type="project" value="UniProtKB-EC"/>
</dbReference>
<evidence type="ECO:0000313" key="12">
    <source>
        <dbReference type="EMBL" id="KAF2893921.1"/>
    </source>
</evidence>
<evidence type="ECO:0000256" key="1">
    <source>
        <dbReference type="ARBA" id="ARBA00012425"/>
    </source>
</evidence>
<comment type="catalytic activity">
    <reaction evidence="8">
        <text>L-seryl-[protein] + ATP = O-phospho-L-seryl-[protein] + ADP + H(+)</text>
        <dbReference type="Rhea" id="RHEA:17989"/>
        <dbReference type="Rhea" id="RHEA-COMP:9863"/>
        <dbReference type="Rhea" id="RHEA-COMP:11604"/>
        <dbReference type="ChEBI" id="CHEBI:15378"/>
        <dbReference type="ChEBI" id="CHEBI:29999"/>
        <dbReference type="ChEBI" id="CHEBI:30616"/>
        <dbReference type="ChEBI" id="CHEBI:83421"/>
        <dbReference type="ChEBI" id="CHEBI:456216"/>
        <dbReference type="EC" id="2.7.11.22"/>
    </reaction>
</comment>
<dbReference type="Pfam" id="PF00069">
    <property type="entry name" value="Pkinase"/>
    <property type="match status" value="1"/>
</dbReference>
<evidence type="ECO:0000259" key="11">
    <source>
        <dbReference type="PROSITE" id="PS50011"/>
    </source>
</evidence>
<comment type="catalytic activity">
    <reaction evidence="7">
        <text>L-threonyl-[protein] + ATP = O-phospho-L-threonyl-[protein] + ADP + H(+)</text>
        <dbReference type="Rhea" id="RHEA:46608"/>
        <dbReference type="Rhea" id="RHEA-COMP:11060"/>
        <dbReference type="Rhea" id="RHEA-COMP:11605"/>
        <dbReference type="ChEBI" id="CHEBI:15378"/>
        <dbReference type="ChEBI" id="CHEBI:30013"/>
        <dbReference type="ChEBI" id="CHEBI:30616"/>
        <dbReference type="ChEBI" id="CHEBI:61977"/>
        <dbReference type="ChEBI" id="CHEBI:456216"/>
        <dbReference type="EC" id="2.7.11.22"/>
    </reaction>
</comment>
<dbReference type="FunFam" id="3.30.200.20:FF:000049">
    <property type="entry name" value="cyclin-dependent kinase-like 1 isoform X1"/>
    <property type="match status" value="1"/>
</dbReference>
<dbReference type="SUPFAM" id="SSF56112">
    <property type="entry name" value="Protein kinase-like (PK-like)"/>
    <property type="match status" value="1"/>
</dbReference>
<dbReference type="EC" id="2.7.11.22" evidence="1"/>
<proteinExistence type="predicted"/>
<dbReference type="InterPro" id="IPR000719">
    <property type="entry name" value="Prot_kinase_dom"/>
</dbReference>
<keyword evidence="5" id="KW-0418">Kinase</keyword>
<feature type="region of interest" description="Disordered" evidence="10">
    <location>
        <begin position="452"/>
        <end position="506"/>
    </location>
</feature>
<dbReference type="InterPro" id="IPR011009">
    <property type="entry name" value="Kinase-like_dom_sf"/>
</dbReference>
<dbReference type="PANTHER" id="PTHR24055">
    <property type="entry name" value="MITOGEN-ACTIVATED PROTEIN KINASE"/>
    <property type="match status" value="1"/>
</dbReference>